<dbReference type="PROSITE" id="PS50990">
    <property type="entry name" value="PEPTIDASE_C39"/>
    <property type="match status" value="1"/>
</dbReference>
<name>A0A644YLC4_9ZZZZ</name>
<protein>
    <recommendedName>
        <fullName evidence="1">Peptidase C39 domain-containing protein</fullName>
    </recommendedName>
</protein>
<reference evidence="2" key="1">
    <citation type="submission" date="2019-08" db="EMBL/GenBank/DDBJ databases">
        <authorList>
            <person name="Kucharzyk K."/>
            <person name="Murdoch R.W."/>
            <person name="Higgins S."/>
            <person name="Loffler F."/>
        </authorList>
    </citation>
    <scope>NUCLEOTIDE SEQUENCE</scope>
</reference>
<comment type="caution">
    <text evidence="2">The sequence shown here is derived from an EMBL/GenBank/DDBJ whole genome shotgun (WGS) entry which is preliminary data.</text>
</comment>
<accession>A0A644YLC4</accession>
<dbReference type="Pfam" id="PF13529">
    <property type="entry name" value="Peptidase_C39_2"/>
    <property type="match status" value="1"/>
</dbReference>
<dbReference type="EMBL" id="VSSQ01005347">
    <property type="protein sequence ID" value="MPM28788.1"/>
    <property type="molecule type" value="Genomic_DNA"/>
</dbReference>
<feature type="domain" description="Peptidase C39" evidence="1">
    <location>
        <begin position="32"/>
        <end position="173"/>
    </location>
</feature>
<proteinExistence type="predicted"/>
<gene>
    <name evidence="2" type="ORF">SDC9_75316</name>
</gene>
<organism evidence="2">
    <name type="scientific">bioreactor metagenome</name>
    <dbReference type="NCBI Taxonomy" id="1076179"/>
    <lineage>
        <taxon>unclassified sequences</taxon>
        <taxon>metagenomes</taxon>
        <taxon>ecological metagenomes</taxon>
    </lineage>
</organism>
<dbReference type="GO" id="GO:0006508">
    <property type="term" value="P:proteolysis"/>
    <property type="evidence" value="ECO:0007669"/>
    <property type="project" value="InterPro"/>
</dbReference>
<dbReference type="InterPro" id="IPR039564">
    <property type="entry name" value="Peptidase_C39-like"/>
</dbReference>
<dbReference type="GO" id="GO:0008233">
    <property type="term" value="F:peptidase activity"/>
    <property type="evidence" value="ECO:0007669"/>
    <property type="project" value="InterPro"/>
</dbReference>
<dbReference type="GO" id="GO:0016020">
    <property type="term" value="C:membrane"/>
    <property type="evidence" value="ECO:0007669"/>
    <property type="project" value="InterPro"/>
</dbReference>
<evidence type="ECO:0000259" key="1">
    <source>
        <dbReference type="PROSITE" id="PS50990"/>
    </source>
</evidence>
<dbReference type="GO" id="GO:0005524">
    <property type="term" value="F:ATP binding"/>
    <property type="evidence" value="ECO:0007669"/>
    <property type="project" value="InterPro"/>
</dbReference>
<dbReference type="InterPro" id="IPR005074">
    <property type="entry name" value="Peptidase_C39"/>
</dbReference>
<evidence type="ECO:0000313" key="2">
    <source>
        <dbReference type="EMBL" id="MPM28788.1"/>
    </source>
</evidence>
<sequence length="201" mass="23141">MDNPTENVATEQENSEPAVPVGRLIDVPLCYQETEYTCGIASLQSVLARYGMVYRQSALADILNSRPILGTDYKSILYLSELMGLHTTFKENQRIENLKRYIDFGTTPILIIQAWRLEDDIDYALDYKNAHYIVACGYDENGIYAMDPNLLGNYGYLTYPELLTRWHAVDKDNVRHMKSALIISNKKYPITYDPDEVKRIR</sequence>
<dbReference type="Gene3D" id="3.90.70.10">
    <property type="entry name" value="Cysteine proteinases"/>
    <property type="match status" value="1"/>
</dbReference>
<dbReference type="AlphaFoldDB" id="A0A644YLC4"/>